<keyword evidence="2" id="KW-1185">Reference proteome</keyword>
<dbReference type="AlphaFoldDB" id="A0A4P9ZC20"/>
<evidence type="ECO:0000313" key="2">
    <source>
        <dbReference type="Proteomes" id="UP000268321"/>
    </source>
</evidence>
<evidence type="ECO:0000313" key="1">
    <source>
        <dbReference type="EMBL" id="RKP30417.1"/>
    </source>
</evidence>
<dbReference type="EMBL" id="ML004459">
    <property type="protein sequence ID" value="RKP30417.1"/>
    <property type="molecule type" value="Genomic_DNA"/>
</dbReference>
<dbReference type="OrthoDB" id="4095767at2759"/>
<protein>
    <submittedName>
        <fullName evidence="1">Uncharacterized protein</fullName>
    </submittedName>
</protein>
<sequence length="137" mass="15995">MIDELLLASGELGACTLNTLIVENISAFYWEKRCDDWQTRSRWYKDANSALLKTLDRFKCNVVVTMWDIQFEKGFRSHPTSRDIASLRTLAYTPPELFSRCNYALSYVNCDVYQYVDGSWQMPTECDQERRTAVIPQ</sequence>
<gene>
    <name evidence="1" type="ORF">METBISCDRAFT_27409</name>
</gene>
<name>A0A4P9ZC20_9ASCO</name>
<accession>A0A4P9ZC20</accession>
<dbReference type="Proteomes" id="UP000268321">
    <property type="component" value="Unassembled WGS sequence"/>
</dbReference>
<dbReference type="Gene3D" id="3.40.50.300">
    <property type="entry name" value="P-loop containing nucleotide triphosphate hydrolases"/>
    <property type="match status" value="1"/>
</dbReference>
<reference evidence="2" key="1">
    <citation type="journal article" date="2018" name="Nat. Microbiol.">
        <title>Leveraging single-cell genomics to expand the fungal tree of life.</title>
        <authorList>
            <person name="Ahrendt S.R."/>
            <person name="Quandt C.A."/>
            <person name="Ciobanu D."/>
            <person name="Clum A."/>
            <person name="Salamov A."/>
            <person name="Andreopoulos B."/>
            <person name="Cheng J.F."/>
            <person name="Woyke T."/>
            <person name="Pelin A."/>
            <person name="Henrissat B."/>
            <person name="Reynolds N.K."/>
            <person name="Benny G.L."/>
            <person name="Smith M.E."/>
            <person name="James T.Y."/>
            <person name="Grigoriev I.V."/>
        </authorList>
    </citation>
    <scope>NUCLEOTIDE SEQUENCE [LARGE SCALE GENOMIC DNA]</scope>
    <source>
        <strain evidence="2">Baker2002</strain>
    </source>
</reference>
<proteinExistence type="predicted"/>
<dbReference type="InterPro" id="IPR027417">
    <property type="entry name" value="P-loop_NTPase"/>
</dbReference>
<organism evidence="1 2">
    <name type="scientific">Metschnikowia bicuspidata</name>
    <dbReference type="NCBI Taxonomy" id="27322"/>
    <lineage>
        <taxon>Eukaryota</taxon>
        <taxon>Fungi</taxon>
        <taxon>Dikarya</taxon>
        <taxon>Ascomycota</taxon>
        <taxon>Saccharomycotina</taxon>
        <taxon>Pichiomycetes</taxon>
        <taxon>Metschnikowiaceae</taxon>
        <taxon>Metschnikowia</taxon>
    </lineage>
</organism>